<dbReference type="PROSITE" id="PS51276">
    <property type="entry name" value="PEPTIDASE_C56_PFPI"/>
    <property type="match status" value="1"/>
</dbReference>
<accession>A0A1M6QDP7</accession>
<dbReference type="PANTHER" id="PTHR42733:SF2">
    <property type="entry name" value="DJ-1_THIJ_PFPI FAMILY PROTEIN"/>
    <property type="match status" value="1"/>
</dbReference>
<dbReference type="OrthoDB" id="9800516at2"/>
<proteinExistence type="inferred from homology"/>
<dbReference type="Gene3D" id="3.40.50.880">
    <property type="match status" value="1"/>
</dbReference>
<gene>
    <name evidence="3" type="ORF">SAMN05444391_0196</name>
</gene>
<sequence length="184" mass="20881">MKKVLIITGDAAETLEVFYPYYRFLEEGFEAVVASPKKKKLHLVVHDMEDWETYTEKRGYTLQSHASFSEIKPEEFDALFIPGGRAPEYIRLDENISRIVGHFFETNKPIGVVCHGVQVLVAVRPKLDLSGRRMTAYIACKPDVESLGAQYVNEGVVVDGNIVSAFAWPNLPQMLREFMKLLRG</sequence>
<dbReference type="GO" id="GO:0008233">
    <property type="term" value="F:peptidase activity"/>
    <property type="evidence" value="ECO:0007669"/>
    <property type="project" value="UniProtKB-KW"/>
</dbReference>
<reference evidence="3 4" key="1">
    <citation type="submission" date="2016-11" db="EMBL/GenBank/DDBJ databases">
        <authorList>
            <person name="Jaros S."/>
            <person name="Januszkiewicz K."/>
            <person name="Wedrychowicz H."/>
        </authorList>
    </citation>
    <scope>NUCLEOTIDE SEQUENCE [LARGE SCALE GENOMIC DNA]</scope>
    <source>
        <strain evidence="3 4">DSM 19557</strain>
    </source>
</reference>
<keyword evidence="3" id="KW-0378">Hydrolase</keyword>
<dbReference type="STRING" id="381751.SAMN05444391_0196"/>
<organism evidence="3 4">
    <name type="scientific">Thermocrinis minervae</name>
    <dbReference type="NCBI Taxonomy" id="381751"/>
    <lineage>
        <taxon>Bacteria</taxon>
        <taxon>Pseudomonadati</taxon>
        <taxon>Aquificota</taxon>
        <taxon>Aquificia</taxon>
        <taxon>Aquificales</taxon>
        <taxon>Aquificaceae</taxon>
        <taxon>Thermocrinis</taxon>
    </lineage>
</organism>
<evidence type="ECO:0000313" key="3">
    <source>
        <dbReference type="EMBL" id="SHK18362.1"/>
    </source>
</evidence>
<keyword evidence="3" id="KW-0645">Protease</keyword>
<dbReference type="NCBIfam" id="TIGR01382">
    <property type="entry name" value="PfpI"/>
    <property type="match status" value="1"/>
</dbReference>
<comment type="similarity">
    <text evidence="1">Belongs to the peptidase C56 family.</text>
</comment>
<dbReference type="RefSeq" id="WP_079653392.1">
    <property type="nucleotide sequence ID" value="NZ_LT670846.1"/>
</dbReference>
<dbReference type="InterPro" id="IPR002818">
    <property type="entry name" value="DJ-1/PfpI"/>
</dbReference>
<dbReference type="Pfam" id="PF01965">
    <property type="entry name" value="DJ-1_PfpI"/>
    <property type="match status" value="1"/>
</dbReference>
<dbReference type="InterPro" id="IPR029062">
    <property type="entry name" value="Class_I_gatase-like"/>
</dbReference>
<dbReference type="SUPFAM" id="SSF52317">
    <property type="entry name" value="Class I glutamine amidotransferase-like"/>
    <property type="match status" value="1"/>
</dbReference>
<dbReference type="Proteomes" id="UP000189810">
    <property type="component" value="Chromosome I"/>
</dbReference>
<keyword evidence="4" id="KW-1185">Reference proteome</keyword>
<dbReference type="CDD" id="cd03169">
    <property type="entry name" value="GATase1_PfpI_1"/>
    <property type="match status" value="1"/>
</dbReference>
<evidence type="ECO:0000256" key="1">
    <source>
        <dbReference type="ARBA" id="ARBA00008542"/>
    </source>
</evidence>
<evidence type="ECO:0000313" key="4">
    <source>
        <dbReference type="Proteomes" id="UP000189810"/>
    </source>
</evidence>
<protein>
    <submittedName>
        <fullName evidence="3">Protease I</fullName>
    </submittedName>
</protein>
<feature type="domain" description="DJ-1/PfpI" evidence="2">
    <location>
        <begin position="2"/>
        <end position="180"/>
    </location>
</feature>
<dbReference type="PANTHER" id="PTHR42733">
    <property type="entry name" value="DJ-1 PROTEIN"/>
    <property type="match status" value="1"/>
</dbReference>
<dbReference type="AlphaFoldDB" id="A0A1M6QDP7"/>
<dbReference type="EMBL" id="LT670846">
    <property type="protein sequence ID" value="SHK18362.1"/>
    <property type="molecule type" value="Genomic_DNA"/>
</dbReference>
<name>A0A1M6QDP7_9AQUI</name>
<dbReference type="GO" id="GO:0006508">
    <property type="term" value="P:proteolysis"/>
    <property type="evidence" value="ECO:0007669"/>
    <property type="project" value="UniProtKB-KW"/>
</dbReference>
<dbReference type="InterPro" id="IPR006286">
    <property type="entry name" value="C56_PfpI-like"/>
</dbReference>
<evidence type="ECO:0000259" key="2">
    <source>
        <dbReference type="Pfam" id="PF01965"/>
    </source>
</evidence>